<dbReference type="OrthoDB" id="6114847at2"/>
<feature type="transmembrane region" description="Helical" evidence="8">
    <location>
        <begin position="177"/>
        <end position="196"/>
    </location>
</feature>
<evidence type="ECO:0000259" key="10">
    <source>
        <dbReference type="PROSITE" id="PS50109"/>
    </source>
</evidence>
<dbReference type="PROSITE" id="PS50109">
    <property type="entry name" value="HIS_KIN"/>
    <property type="match status" value="1"/>
</dbReference>
<reference evidence="12 13" key="1">
    <citation type="submission" date="2019-02" db="EMBL/GenBank/DDBJ databases">
        <title>Aquabacterium sp. strain KMB7.</title>
        <authorList>
            <person name="Chen W.-M."/>
        </authorList>
    </citation>
    <scope>NUCLEOTIDE SEQUENCE [LARGE SCALE GENOMIC DNA]</scope>
    <source>
        <strain evidence="12 13">KMB7</strain>
    </source>
</reference>
<dbReference type="Pfam" id="PF00072">
    <property type="entry name" value="Response_reg"/>
    <property type="match status" value="1"/>
</dbReference>
<dbReference type="SMART" id="SM00387">
    <property type="entry name" value="HATPase_c"/>
    <property type="match status" value="1"/>
</dbReference>
<dbReference type="SMART" id="SM00388">
    <property type="entry name" value="HisKA"/>
    <property type="match status" value="1"/>
</dbReference>
<keyword evidence="5 12" id="KW-0418">Kinase</keyword>
<dbReference type="FunFam" id="3.30.565.10:FF:000049">
    <property type="entry name" value="Two-component sensor histidine kinase"/>
    <property type="match status" value="1"/>
</dbReference>
<evidence type="ECO:0000256" key="3">
    <source>
        <dbReference type="ARBA" id="ARBA00022553"/>
    </source>
</evidence>
<feature type="signal peptide" evidence="9">
    <location>
        <begin position="1"/>
        <end position="27"/>
    </location>
</feature>
<dbReference type="GO" id="GO:0009927">
    <property type="term" value="F:histidine phosphotransfer kinase activity"/>
    <property type="evidence" value="ECO:0007669"/>
    <property type="project" value="TreeGrafter"/>
</dbReference>
<evidence type="ECO:0000259" key="11">
    <source>
        <dbReference type="PROSITE" id="PS50110"/>
    </source>
</evidence>
<keyword evidence="3 6" id="KW-0597">Phosphoprotein</keyword>
<dbReference type="Gene3D" id="3.30.565.10">
    <property type="entry name" value="Histidine kinase-like ATPase, C-terminal domain"/>
    <property type="match status" value="1"/>
</dbReference>
<dbReference type="GO" id="GO:0000155">
    <property type="term" value="F:phosphorelay sensor kinase activity"/>
    <property type="evidence" value="ECO:0007669"/>
    <property type="project" value="InterPro"/>
</dbReference>
<proteinExistence type="predicted"/>
<evidence type="ECO:0000313" key="12">
    <source>
        <dbReference type="EMBL" id="TBO32937.1"/>
    </source>
</evidence>
<dbReference type="PANTHER" id="PTHR43047">
    <property type="entry name" value="TWO-COMPONENT HISTIDINE PROTEIN KINASE"/>
    <property type="match status" value="1"/>
</dbReference>
<feature type="domain" description="Histidine kinase" evidence="10">
    <location>
        <begin position="412"/>
        <end position="631"/>
    </location>
</feature>
<evidence type="ECO:0000256" key="1">
    <source>
        <dbReference type="ARBA" id="ARBA00000085"/>
    </source>
</evidence>
<dbReference type="InterPro" id="IPR004358">
    <property type="entry name" value="Sig_transdc_His_kin-like_C"/>
</dbReference>
<keyword evidence="8" id="KW-1133">Transmembrane helix</keyword>
<comment type="catalytic activity">
    <reaction evidence="1">
        <text>ATP + protein L-histidine = ADP + protein N-phospho-L-histidine.</text>
        <dbReference type="EC" id="2.7.13.3"/>
    </reaction>
</comment>
<dbReference type="Pfam" id="PF00512">
    <property type="entry name" value="HisKA"/>
    <property type="match status" value="1"/>
</dbReference>
<gene>
    <name evidence="12" type="ORF">EYS42_07185</name>
</gene>
<dbReference type="InterPro" id="IPR036097">
    <property type="entry name" value="HisK_dim/P_sf"/>
</dbReference>
<dbReference type="SMART" id="SM00448">
    <property type="entry name" value="REC"/>
    <property type="match status" value="1"/>
</dbReference>
<dbReference type="CDD" id="cd00156">
    <property type="entry name" value="REC"/>
    <property type="match status" value="1"/>
</dbReference>
<name>A0A4Q9H5S4_9BURK</name>
<dbReference type="Pfam" id="PF02518">
    <property type="entry name" value="HATPase_c"/>
    <property type="match status" value="1"/>
</dbReference>
<accession>A0A4Q9H5S4</accession>
<dbReference type="PANTHER" id="PTHR43047:SF9">
    <property type="entry name" value="HISTIDINE KINASE"/>
    <property type="match status" value="1"/>
</dbReference>
<dbReference type="InterPro" id="IPR036890">
    <property type="entry name" value="HATPase_C_sf"/>
</dbReference>
<feature type="transmembrane region" description="Helical" evidence="8">
    <location>
        <begin position="327"/>
        <end position="348"/>
    </location>
</feature>
<dbReference type="CDD" id="cd00082">
    <property type="entry name" value="HisKA"/>
    <property type="match status" value="1"/>
</dbReference>
<dbReference type="GO" id="GO:0005886">
    <property type="term" value="C:plasma membrane"/>
    <property type="evidence" value="ECO:0007669"/>
    <property type="project" value="TreeGrafter"/>
</dbReference>
<dbReference type="InterPro" id="IPR011006">
    <property type="entry name" value="CheY-like_superfamily"/>
</dbReference>
<dbReference type="Proteomes" id="UP000292120">
    <property type="component" value="Unassembled WGS sequence"/>
</dbReference>
<keyword evidence="8" id="KW-0812">Transmembrane</keyword>
<dbReference type="InterPro" id="IPR003661">
    <property type="entry name" value="HisK_dim/P_dom"/>
</dbReference>
<protein>
    <recommendedName>
        <fullName evidence="2">histidine kinase</fullName>
        <ecNumber evidence="2">2.7.13.3</ecNumber>
    </recommendedName>
</protein>
<dbReference type="RefSeq" id="WP_130967183.1">
    <property type="nucleotide sequence ID" value="NZ_SIXI01000002.1"/>
</dbReference>
<feature type="coiled-coil region" evidence="7">
    <location>
        <begin position="371"/>
        <end position="405"/>
    </location>
</feature>
<feature type="chain" id="PRO_5020221613" description="histidine kinase" evidence="9">
    <location>
        <begin position="28"/>
        <end position="787"/>
    </location>
</feature>
<keyword evidence="13" id="KW-1185">Reference proteome</keyword>
<dbReference type="SUPFAM" id="SSF47384">
    <property type="entry name" value="Homodimeric domain of signal transducing histidine kinase"/>
    <property type="match status" value="1"/>
</dbReference>
<dbReference type="PRINTS" id="PR00344">
    <property type="entry name" value="BCTRLSENSOR"/>
</dbReference>
<feature type="domain" description="Response regulatory" evidence="11">
    <location>
        <begin position="651"/>
        <end position="776"/>
    </location>
</feature>
<dbReference type="InterPro" id="IPR003594">
    <property type="entry name" value="HATPase_dom"/>
</dbReference>
<keyword evidence="4" id="KW-0808">Transferase</keyword>
<evidence type="ECO:0000256" key="9">
    <source>
        <dbReference type="SAM" id="SignalP"/>
    </source>
</evidence>
<dbReference type="Gene3D" id="3.40.50.2300">
    <property type="match status" value="1"/>
</dbReference>
<evidence type="ECO:0000256" key="7">
    <source>
        <dbReference type="SAM" id="Coils"/>
    </source>
</evidence>
<dbReference type="EC" id="2.7.13.3" evidence="2"/>
<feature type="modified residue" description="4-aspartylphosphate" evidence="6">
    <location>
        <position position="708"/>
    </location>
</feature>
<organism evidence="12 13">
    <name type="scientific">Aquabacterium lacunae</name>
    <dbReference type="NCBI Taxonomy" id="2528630"/>
    <lineage>
        <taxon>Bacteria</taxon>
        <taxon>Pseudomonadati</taxon>
        <taxon>Pseudomonadota</taxon>
        <taxon>Betaproteobacteria</taxon>
        <taxon>Burkholderiales</taxon>
        <taxon>Aquabacterium</taxon>
    </lineage>
</organism>
<evidence type="ECO:0000256" key="8">
    <source>
        <dbReference type="SAM" id="Phobius"/>
    </source>
</evidence>
<feature type="transmembrane region" description="Helical" evidence="8">
    <location>
        <begin position="269"/>
        <end position="288"/>
    </location>
</feature>
<dbReference type="EMBL" id="SIXI01000002">
    <property type="protein sequence ID" value="TBO32937.1"/>
    <property type="molecule type" value="Genomic_DNA"/>
</dbReference>
<keyword evidence="9" id="KW-0732">Signal</keyword>
<dbReference type="Gene3D" id="1.10.287.130">
    <property type="match status" value="1"/>
</dbReference>
<dbReference type="InterPro" id="IPR005467">
    <property type="entry name" value="His_kinase_dom"/>
</dbReference>
<feature type="transmembrane region" description="Helical" evidence="8">
    <location>
        <begin position="294"/>
        <end position="315"/>
    </location>
</feature>
<evidence type="ECO:0000256" key="2">
    <source>
        <dbReference type="ARBA" id="ARBA00012438"/>
    </source>
</evidence>
<evidence type="ECO:0000256" key="4">
    <source>
        <dbReference type="ARBA" id="ARBA00022679"/>
    </source>
</evidence>
<comment type="caution">
    <text evidence="12">The sequence shown here is derived from an EMBL/GenBank/DDBJ whole genome shotgun (WGS) entry which is preliminary data.</text>
</comment>
<feature type="transmembrane region" description="Helical" evidence="8">
    <location>
        <begin position="236"/>
        <end position="257"/>
    </location>
</feature>
<keyword evidence="7" id="KW-0175">Coiled coil</keyword>
<dbReference type="PROSITE" id="PS50110">
    <property type="entry name" value="RESPONSE_REGULATORY"/>
    <property type="match status" value="1"/>
</dbReference>
<dbReference type="InterPro" id="IPR001789">
    <property type="entry name" value="Sig_transdc_resp-reg_receiver"/>
</dbReference>
<sequence length="787" mass="86588">MRTVRQGACLFLLWALCGLLPVQAAQAGTQWLTQAWFAPGACSQAVVTTQVDLPDLWSTRGQHALARGCYRWQLELAQAPTQAWALRFDRLPSIHRIKVNGLVLLDHFRADGLNTTINPLPTLIDIPPSMLQAGINQIEIELLPAPFRQPGISAVQVGPMQAVRPGFERWRFWTVDVPHSVNLSVAGMAVFMLLAWQARKRDLVFAFIGGLMAVMGLRNAVYFVAETVWPDPIVDWLYFTAQVLTAWCLAGFGLSYARFDMRRVVWPMRALVLGLPLAGLASIGSGQMHNLRLVVYPLLILGSTAVVALVVRMALQRPKLEATAMIVGPVATLASAAHDYLMIAGLLAADELRWMPYTTPAIFVGYALVLLRKFVGDMAEAEDAKAQLEQRVAERTRALEIANQSKTRFLAAASHDLRQPTAAIGLLVTLLRQQNGLQGEARHHINMLDEAVASMESLLVGLLDISRLDAGAVKPQFQPVSVHELFQAVRVHEQSAAELKGLRLRFRQPARMGHVMVTTDAMLVHSVLRNLVSNAIRYTSRGGVLVAARRKGRRRLRIEVWDTGIGIPKDQLDRIFEEFYQVDNASRDRTRGIGLGLAIVQRTAGLLGEQVSVRSVPGKGSVFRFDLPLHQAPNPHQAPAAAPEQPLRGVTLWLVEDDALLRRALTELLQRWGAQVQAWGDAEALQGDISLMMSSPHLGPLPQVLISDYRLPGINGLQLCESVRAQLAMHGHLVNALIISGDTDPTEIGRLSQSGQAVLAKPFRSERLLERLLPLIHAAPAGRTNAH</sequence>
<feature type="transmembrane region" description="Helical" evidence="8">
    <location>
        <begin position="203"/>
        <end position="224"/>
    </location>
</feature>
<evidence type="ECO:0000313" key="13">
    <source>
        <dbReference type="Proteomes" id="UP000292120"/>
    </source>
</evidence>
<dbReference type="SUPFAM" id="SSF55874">
    <property type="entry name" value="ATPase domain of HSP90 chaperone/DNA topoisomerase II/histidine kinase"/>
    <property type="match status" value="1"/>
</dbReference>
<evidence type="ECO:0000256" key="5">
    <source>
        <dbReference type="ARBA" id="ARBA00022777"/>
    </source>
</evidence>
<keyword evidence="8" id="KW-0472">Membrane</keyword>
<dbReference type="AlphaFoldDB" id="A0A4Q9H5S4"/>
<evidence type="ECO:0000256" key="6">
    <source>
        <dbReference type="PROSITE-ProRule" id="PRU00169"/>
    </source>
</evidence>
<dbReference type="SUPFAM" id="SSF52172">
    <property type="entry name" value="CheY-like"/>
    <property type="match status" value="1"/>
</dbReference>